<dbReference type="InterPro" id="IPR004843">
    <property type="entry name" value="Calcineurin-like_PHP"/>
</dbReference>
<dbReference type="InterPro" id="IPR029052">
    <property type="entry name" value="Metallo-depent_PP-like"/>
</dbReference>
<dbReference type="RefSeq" id="WP_130357607.1">
    <property type="nucleotide sequence ID" value="NZ_SGXC01000001.1"/>
</dbReference>
<dbReference type="PANTHER" id="PTHR37844">
    <property type="entry name" value="SER/THR PROTEIN PHOSPHATASE SUPERFAMILY (AFU_ORTHOLOGUE AFUA_1G14840)"/>
    <property type="match status" value="1"/>
</dbReference>
<dbReference type="OrthoDB" id="356681at2"/>
<accession>A0A4Q7NMU8</accession>
<organism evidence="2 3">
    <name type="scientific">Pigmentiphaga kullae</name>
    <dbReference type="NCBI Taxonomy" id="151784"/>
    <lineage>
        <taxon>Bacteria</taxon>
        <taxon>Pseudomonadati</taxon>
        <taxon>Pseudomonadota</taxon>
        <taxon>Betaproteobacteria</taxon>
        <taxon>Burkholderiales</taxon>
        <taxon>Alcaligenaceae</taxon>
        <taxon>Pigmentiphaga</taxon>
    </lineage>
</organism>
<evidence type="ECO:0000313" key="2">
    <source>
        <dbReference type="EMBL" id="RZS86519.1"/>
    </source>
</evidence>
<name>A0A4Q7NMU8_9BURK</name>
<dbReference type="SUPFAM" id="SSF56300">
    <property type="entry name" value="Metallo-dependent phosphatases"/>
    <property type="match status" value="1"/>
</dbReference>
<comment type="caution">
    <text evidence="2">The sequence shown here is derived from an EMBL/GenBank/DDBJ whole genome shotgun (WGS) entry which is preliminary data.</text>
</comment>
<keyword evidence="3" id="KW-1185">Reference proteome</keyword>
<dbReference type="EMBL" id="SGXC01000001">
    <property type="protein sequence ID" value="RZS86519.1"/>
    <property type="molecule type" value="Genomic_DNA"/>
</dbReference>
<sequence>MRIRVLSDLHHEHFNGNRPLPEVDADLVVLAGDIHTHDLGIEWAGRHFGGTPVIYVPGNHEFYASHMGRLDRKMRETARRHGVHLLQNEAVELDGVRFLGATLWADFALYGSPGDELAQAMAVRVMPDFTCIETDQGRFTPTACIALHQASRAWLGEQLETPYSGRTVVVTHHAPSERSVPQQYKGNQLSPAFSSNLDDLAAKADLWIHGHTHTCFDYRIGQARVVANPGGYPGENEEFDPELVVEI</sequence>
<proteinExistence type="predicted"/>
<reference evidence="2 3" key="1">
    <citation type="submission" date="2019-02" db="EMBL/GenBank/DDBJ databases">
        <title>Genomic Encyclopedia of Type Strains, Phase IV (KMG-IV): sequencing the most valuable type-strain genomes for metagenomic binning, comparative biology and taxonomic classification.</title>
        <authorList>
            <person name="Goeker M."/>
        </authorList>
    </citation>
    <scope>NUCLEOTIDE SEQUENCE [LARGE SCALE GENOMIC DNA]</scope>
    <source>
        <strain evidence="2 3">K24</strain>
    </source>
</reference>
<dbReference type="Proteomes" id="UP000292445">
    <property type="component" value="Unassembled WGS sequence"/>
</dbReference>
<evidence type="ECO:0000313" key="3">
    <source>
        <dbReference type="Proteomes" id="UP000292445"/>
    </source>
</evidence>
<protein>
    <submittedName>
        <fullName evidence="2">Calcineurin-like phosphoesterase family protein</fullName>
    </submittedName>
</protein>
<dbReference type="Gene3D" id="3.60.21.10">
    <property type="match status" value="1"/>
</dbReference>
<dbReference type="Pfam" id="PF00149">
    <property type="entry name" value="Metallophos"/>
    <property type="match status" value="1"/>
</dbReference>
<dbReference type="GO" id="GO:0016787">
    <property type="term" value="F:hydrolase activity"/>
    <property type="evidence" value="ECO:0007669"/>
    <property type="project" value="InterPro"/>
</dbReference>
<evidence type="ECO:0000259" key="1">
    <source>
        <dbReference type="Pfam" id="PF00149"/>
    </source>
</evidence>
<gene>
    <name evidence="2" type="ORF">EV675_2562</name>
</gene>
<dbReference type="PANTHER" id="PTHR37844:SF2">
    <property type="entry name" value="SER_THR PROTEIN PHOSPHATASE SUPERFAMILY (AFU_ORTHOLOGUE AFUA_1G14840)"/>
    <property type="match status" value="1"/>
</dbReference>
<feature type="domain" description="Calcineurin-like phosphoesterase" evidence="1">
    <location>
        <begin position="1"/>
        <end position="214"/>
    </location>
</feature>
<dbReference type="AlphaFoldDB" id="A0A4Q7NMU8"/>